<dbReference type="AlphaFoldDB" id="A0A7E4UPG8"/>
<reference evidence="2" key="1">
    <citation type="journal article" date="2013" name="Genetics">
        <title>The draft genome and transcriptome of Panagrellus redivivus are shaped by the harsh demands of a free-living lifestyle.</title>
        <authorList>
            <person name="Srinivasan J."/>
            <person name="Dillman A.R."/>
            <person name="Macchietto M.G."/>
            <person name="Heikkinen L."/>
            <person name="Lakso M."/>
            <person name="Fracchia K.M."/>
            <person name="Antoshechkin I."/>
            <person name="Mortazavi A."/>
            <person name="Wong G."/>
            <person name="Sternberg P.W."/>
        </authorList>
    </citation>
    <scope>NUCLEOTIDE SEQUENCE [LARGE SCALE GENOMIC DNA]</scope>
    <source>
        <strain evidence="2">MT8872</strain>
    </source>
</reference>
<evidence type="ECO:0000256" key="1">
    <source>
        <dbReference type="SAM" id="MobiDB-lite"/>
    </source>
</evidence>
<sequence>MPYSLSESATLSSDGSHGMNASMDHLGSKRNSKERVTAVQTRAVPSTIPYPKTEIIKAAYNLFIFETVRP</sequence>
<name>A0A7E4UPG8_PANRE</name>
<proteinExistence type="predicted"/>
<evidence type="ECO:0000313" key="3">
    <source>
        <dbReference type="WBParaSite" id="Pan_g10937.t1"/>
    </source>
</evidence>
<feature type="region of interest" description="Disordered" evidence="1">
    <location>
        <begin position="1"/>
        <end position="41"/>
    </location>
</feature>
<feature type="compositionally biased region" description="Polar residues" evidence="1">
    <location>
        <begin position="1"/>
        <end position="15"/>
    </location>
</feature>
<accession>A0A7E4UPG8</accession>
<reference evidence="3" key="2">
    <citation type="submission" date="2020-10" db="UniProtKB">
        <authorList>
            <consortium name="WormBaseParasite"/>
        </authorList>
    </citation>
    <scope>IDENTIFICATION</scope>
</reference>
<dbReference type="Proteomes" id="UP000492821">
    <property type="component" value="Unassembled WGS sequence"/>
</dbReference>
<evidence type="ECO:0000313" key="2">
    <source>
        <dbReference type="Proteomes" id="UP000492821"/>
    </source>
</evidence>
<organism evidence="2 3">
    <name type="scientific">Panagrellus redivivus</name>
    <name type="common">Microworm</name>
    <dbReference type="NCBI Taxonomy" id="6233"/>
    <lineage>
        <taxon>Eukaryota</taxon>
        <taxon>Metazoa</taxon>
        <taxon>Ecdysozoa</taxon>
        <taxon>Nematoda</taxon>
        <taxon>Chromadorea</taxon>
        <taxon>Rhabditida</taxon>
        <taxon>Tylenchina</taxon>
        <taxon>Panagrolaimomorpha</taxon>
        <taxon>Panagrolaimoidea</taxon>
        <taxon>Panagrolaimidae</taxon>
        <taxon>Panagrellus</taxon>
    </lineage>
</organism>
<protein>
    <submittedName>
        <fullName evidence="3">Fork-head domain-containing protein</fullName>
    </submittedName>
</protein>
<keyword evidence="2" id="KW-1185">Reference proteome</keyword>
<dbReference type="WBParaSite" id="Pan_g10937.t1">
    <property type="protein sequence ID" value="Pan_g10937.t1"/>
    <property type="gene ID" value="Pan_g10937"/>
</dbReference>